<dbReference type="RefSeq" id="XP_042926575.1">
    <property type="nucleotide sequence ID" value="XM_043061341.1"/>
</dbReference>
<evidence type="ECO:0000256" key="2">
    <source>
        <dbReference type="ARBA" id="ARBA00022771"/>
    </source>
</evidence>
<dbReference type="OrthoDB" id="21204at2759"/>
<dbReference type="PROSITE" id="PS50089">
    <property type="entry name" value="ZF_RING_2"/>
    <property type="match status" value="1"/>
</dbReference>
<name>A0A2K3DZE7_CHLRE</name>
<dbReference type="InterPro" id="IPR013083">
    <property type="entry name" value="Znf_RING/FYVE/PHD"/>
</dbReference>
<evidence type="ECO:0000313" key="7">
    <source>
        <dbReference type="EMBL" id="PNW85903.1"/>
    </source>
</evidence>
<dbReference type="EMBL" id="CM008964">
    <property type="protein sequence ID" value="PNW85903.1"/>
    <property type="molecule type" value="Genomic_DNA"/>
</dbReference>
<dbReference type="InParanoid" id="A0A2K3DZE7"/>
<dbReference type="GO" id="GO:0008270">
    <property type="term" value="F:zinc ion binding"/>
    <property type="evidence" value="ECO:0007669"/>
    <property type="project" value="UniProtKB-KW"/>
</dbReference>
<keyword evidence="1" id="KW-0479">Metal-binding</keyword>
<dbReference type="STRING" id="3055.A0A2K3DZE7"/>
<dbReference type="SMART" id="SM00184">
    <property type="entry name" value="RING"/>
    <property type="match status" value="1"/>
</dbReference>
<dbReference type="AlphaFoldDB" id="A0A2K3DZE7"/>
<proteinExistence type="predicted"/>
<evidence type="ECO:0000256" key="4">
    <source>
        <dbReference type="PROSITE-ProRule" id="PRU00175"/>
    </source>
</evidence>
<feature type="domain" description="RING-type" evidence="6">
    <location>
        <begin position="4"/>
        <end position="54"/>
    </location>
</feature>
<feature type="region of interest" description="Disordered" evidence="5">
    <location>
        <begin position="340"/>
        <end position="359"/>
    </location>
</feature>
<feature type="compositionally biased region" description="Acidic residues" evidence="5">
    <location>
        <begin position="372"/>
        <end position="389"/>
    </location>
</feature>
<dbReference type="PaxDb" id="3055-EDP03255"/>
<evidence type="ECO:0000256" key="3">
    <source>
        <dbReference type="ARBA" id="ARBA00022833"/>
    </source>
</evidence>
<dbReference type="KEGG" id="cre:CHLRE_03g200651v5"/>
<dbReference type="InterPro" id="IPR001841">
    <property type="entry name" value="Znf_RING"/>
</dbReference>
<dbReference type="PANTHER" id="PTHR47692:SF2">
    <property type="entry name" value="ZINC FINGER RING-TYPE DOMAIN CONTAINING PROTEIN"/>
    <property type="match status" value="1"/>
</dbReference>
<reference evidence="7 8" key="1">
    <citation type="journal article" date="2007" name="Science">
        <title>The Chlamydomonas genome reveals the evolution of key animal and plant functions.</title>
        <authorList>
            <person name="Merchant S.S."/>
            <person name="Prochnik S.E."/>
            <person name="Vallon O."/>
            <person name="Harris E.H."/>
            <person name="Karpowicz S.J."/>
            <person name="Witman G.B."/>
            <person name="Terry A."/>
            <person name="Salamov A."/>
            <person name="Fritz-Laylin L.K."/>
            <person name="Marechal-Drouard L."/>
            <person name="Marshall W.F."/>
            <person name="Qu L.H."/>
            <person name="Nelson D.R."/>
            <person name="Sanderfoot A.A."/>
            <person name="Spalding M.H."/>
            <person name="Kapitonov V.V."/>
            <person name="Ren Q."/>
            <person name="Ferris P."/>
            <person name="Lindquist E."/>
            <person name="Shapiro H."/>
            <person name="Lucas S.M."/>
            <person name="Grimwood J."/>
            <person name="Schmutz J."/>
            <person name="Cardol P."/>
            <person name="Cerutti H."/>
            <person name="Chanfreau G."/>
            <person name="Chen C.L."/>
            <person name="Cognat V."/>
            <person name="Croft M.T."/>
            <person name="Dent R."/>
            <person name="Dutcher S."/>
            <person name="Fernandez E."/>
            <person name="Fukuzawa H."/>
            <person name="Gonzalez-Ballester D."/>
            <person name="Gonzalez-Halphen D."/>
            <person name="Hallmann A."/>
            <person name="Hanikenne M."/>
            <person name="Hippler M."/>
            <person name="Inwood W."/>
            <person name="Jabbari K."/>
            <person name="Kalanon M."/>
            <person name="Kuras R."/>
            <person name="Lefebvre P.A."/>
            <person name="Lemaire S.D."/>
            <person name="Lobanov A.V."/>
            <person name="Lohr M."/>
            <person name="Manuell A."/>
            <person name="Meier I."/>
            <person name="Mets L."/>
            <person name="Mittag M."/>
            <person name="Mittelmeier T."/>
            <person name="Moroney J.V."/>
            <person name="Moseley J."/>
            <person name="Napoli C."/>
            <person name="Nedelcu A.M."/>
            <person name="Niyogi K."/>
            <person name="Novoselov S.V."/>
            <person name="Paulsen I.T."/>
            <person name="Pazour G."/>
            <person name="Purton S."/>
            <person name="Ral J.P."/>
            <person name="Riano-Pachon D.M."/>
            <person name="Riekhof W."/>
            <person name="Rymarquis L."/>
            <person name="Schroda M."/>
            <person name="Stern D."/>
            <person name="Umen J."/>
            <person name="Willows R."/>
            <person name="Wilson N."/>
            <person name="Zimmer S.L."/>
            <person name="Allmer J."/>
            <person name="Balk J."/>
            <person name="Bisova K."/>
            <person name="Chen C.J."/>
            <person name="Elias M."/>
            <person name="Gendler K."/>
            <person name="Hauser C."/>
            <person name="Lamb M.R."/>
            <person name="Ledford H."/>
            <person name="Long J.C."/>
            <person name="Minagawa J."/>
            <person name="Page M.D."/>
            <person name="Pan J."/>
            <person name="Pootakham W."/>
            <person name="Roje S."/>
            <person name="Rose A."/>
            <person name="Stahlberg E."/>
            <person name="Terauchi A.M."/>
            <person name="Yang P."/>
            <person name="Ball S."/>
            <person name="Bowler C."/>
            <person name="Dieckmann C.L."/>
            <person name="Gladyshev V.N."/>
            <person name="Green P."/>
            <person name="Jorgensen R."/>
            <person name="Mayfield S."/>
            <person name="Mueller-Roeber B."/>
            <person name="Rajamani S."/>
            <person name="Sayre R.T."/>
            <person name="Brokstein P."/>
            <person name="Dubchak I."/>
            <person name="Goodstein D."/>
            <person name="Hornick L."/>
            <person name="Huang Y.W."/>
            <person name="Jhaveri J."/>
            <person name="Luo Y."/>
            <person name="Martinez D."/>
            <person name="Ngau W.C."/>
            <person name="Otillar B."/>
            <person name="Poliakov A."/>
            <person name="Porter A."/>
            <person name="Szajkowski L."/>
            <person name="Werner G."/>
            <person name="Zhou K."/>
            <person name="Grigoriev I.V."/>
            <person name="Rokhsar D.S."/>
            <person name="Grossman A.R."/>
        </authorList>
    </citation>
    <scope>NUCLEOTIDE SEQUENCE [LARGE SCALE GENOMIC DNA]</scope>
    <source>
        <strain evidence="8">CC-503</strain>
    </source>
</reference>
<dbReference type="SUPFAM" id="SSF57850">
    <property type="entry name" value="RING/U-box"/>
    <property type="match status" value="1"/>
</dbReference>
<dbReference type="Proteomes" id="UP000006906">
    <property type="component" value="Chromosome 3"/>
</dbReference>
<dbReference type="FunCoup" id="A0A2K3DZE7">
    <property type="interactions" value="107"/>
</dbReference>
<accession>A0A2K3DZE7</accession>
<dbReference type="GeneID" id="5718935"/>
<protein>
    <recommendedName>
        <fullName evidence="6">RING-type domain-containing protein</fullName>
    </recommendedName>
</protein>
<dbReference type="PANTHER" id="PTHR47692">
    <property type="entry name" value="RING/U-BOX SUPERFAMILY PROTEIN"/>
    <property type="match status" value="1"/>
</dbReference>
<organism evidence="7 8">
    <name type="scientific">Chlamydomonas reinhardtii</name>
    <name type="common">Chlamydomonas smithii</name>
    <dbReference type="NCBI Taxonomy" id="3055"/>
    <lineage>
        <taxon>Eukaryota</taxon>
        <taxon>Viridiplantae</taxon>
        <taxon>Chlorophyta</taxon>
        <taxon>core chlorophytes</taxon>
        <taxon>Chlorophyceae</taxon>
        <taxon>CS clade</taxon>
        <taxon>Chlamydomonadales</taxon>
        <taxon>Chlamydomonadaceae</taxon>
        <taxon>Chlamydomonas</taxon>
    </lineage>
</organism>
<keyword evidence="8" id="KW-1185">Reference proteome</keyword>
<feature type="compositionally biased region" description="Gly residues" evidence="5">
    <location>
        <begin position="218"/>
        <end position="229"/>
    </location>
</feature>
<evidence type="ECO:0000313" key="8">
    <source>
        <dbReference type="Proteomes" id="UP000006906"/>
    </source>
</evidence>
<evidence type="ECO:0000256" key="5">
    <source>
        <dbReference type="SAM" id="MobiDB-lite"/>
    </source>
</evidence>
<dbReference type="Gene3D" id="3.30.40.10">
    <property type="entry name" value="Zinc/RING finger domain, C3HC4 (zinc finger)"/>
    <property type="match status" value="1"/>
</dbReference>
<feature type="region of interest" description="Disordered" evidence="5">
    <location>
        <begin position="366"/>
        <end position="389"/>
    </location>
</feature>
<feature type="region of interest" description="Disordered" evidence="5">
    <location>
        <begin position="217"/>
        <end position="255"/>
    </location>
</feature>
<dbReference type="InterPro" id="IPR017907">
    <property type="entry name" value="Znf_RING_CS"/>
</dbReference>
<sequence length="389" mass="39561">MSGCPICYRTIPLEDEAYVGTCFHRFCVGCIREWTHAQRRHPSVGPSYTCPMCKRPYEYILYDCVLKSFRTEYVDEAAERRARAAGDPGGAAMALSAGHRRRRALYVHSGSGPDAAGASVASGYAGAAPGAGGVTAEGVAGLAPPAAAGRAARGGGGRAAMAAFGSGAIRRGADDPELQTFVKRELQAVLLQEDVALVAQHVLGVVRGVAGAVASGSGRAGAAGRGGQPGLALAPGRNKYVPQPKRPRTAAAAQGPAATVQELEAALCREATCFLQADAQEFAHQVGLFLTSGLSVKAYDELVFGSAEDYHTTQDRQEGGPADGATGSAGGAAAYAGLDGGDAGGSAGAGRDSGVAGSRRVSGTDVINLVDSDTDGGGDDFGYEEYSDE</sequence>
<dbReference type="Pfam" id="PF13639">
    <property type="entry name" value="zf-RING_2"/>
    <property type="match status" value="1"/>
</dbReference>
<evidence type="ECO:0000256" key="1">
    <source>
        <dbReference type="ARBA" id="ARBA00022723"/>
    </source>
</evidence>
<keyword evidence="3" id="KW-0862">Zinc</keyword>
<keyword evidence="2 4" id="KW-0863">Zinc-finger</keyword>
<dbReference type="Gramene" id="PNW85903">
    <property type="protein sequence ID" value="PNW85903"/>
    <property type="gene ID" value="CHLRE_03g200651v5"/>
</dbReference>
<gene>
    <name evidence="7" type="ORF">CHLRE_03g200651v5</name>
</gene>
<dbReference type="PROSITE" id="PS00518">
    <property type="entry name" value="ZF_RING_1"/>
    <property type="match status" value="1"/>
</dbReference>
<evidence type="ECO:0000259" key="6">
    <source>
        <dbReference type="PROSITE" id="PS50089"/>
    </source>
</evidence>
<feature type="compositionally biased region" description="Low complexity" evidence="5">
    <location>
        <begin position="349"/>
        <end position="358"/>
    </location>
</feature>